<accession>A0A848CJN5</accession>
<evidence type="ECO:0000313" key="3">
    <source>
        <dbReference type="Proteomes" id="UP000522333"/>
    </source>
</evidence>
<name>A0A848CJN5_9BACT</name>
<dbReference type="Pfam" id="PF11950">
    <property type="entry name" value="DUF3467"/>
    <property type="match status" value="1"/>
</dbReference>
<dbReference type="InterPro" id="IPR021857">
    <property type="entry name" value="DUF3467"/>
</dbReference>
<comment type="caution">
    <text evidence="2">The sequence shown here is derived from an EMBL/GenBank/DDBJ whole genome shotgun (WGS) entry which is preliminary data.</text>
</comment>
<protein>
    <submittedName>
        <fullName evidence="2">DUF3467 domain-containing protein</fullName>
    </submittedName>
</protein>
<dbReference type="Proteomes" id="UP000522333">
    <property type="component" value="Unassembled WGS sequence"/>
</dbReference>
<evidence type="ECO:0000256" key="1">
    <source>
        <dbReference type="SAM" id="MobiDB-lite"/>
    </source>
</evidence>
<organism evidence="2 3">
    <name type="scientific">Desulfovibrio piger</name>
    <dbReference type="NCBI Taxonomy" id="901"/>
    <lineage>
        <taxon>Bacteria</taxon>
        <taxon>Pseudomonadati</taxon>
        <taxon>Thermodesulfobacteriota</taxon>
        <taxon>Desulfovibrionia</taxon>
        <taxon>Desulfovibrionales</taxon>
        <taxon>Desulfovibrionaceae</taxon>
        <taxon>Desulfovibrio</taxon>
    </lineage>
</organism>
<feature type="compositionally biased region" description="Basic and acidic residues" evidence="1">
    <location>
        <begin position="14"/>
        <end position="32"/>
    </location>
</feature>
<evidence type="ECO:0000313" key="2">
    <source>
        <dbReference type="EMBL" id="NME53079.1"/>
    </source>
</evidence>
<dbReference type="EMBL" id="JABAFY010000062">
    <property type="protein sequence ID" value="NME53079.1"/>
    <property type="molecule type" value="Genomic_DNA"/>
</dbReference>
<feature type="region of interest" description="Disordered" evidence="1">
    <location>
        <begin position="1"/>
        <end position="33"/>
    </location>
</feature>
<dbReference type="AlphaFoldDB" id="A0A848CJN5"/>
<sequence length="118" mass="13150">MPALKKTPANSHAPEQRTEQRTEQQPEQRTEQQLRVTMLPAPALETIYANAFQTNYSHGEILLTACVSRNEQDQQGPVLAVQPQKAIGMSPESAKRLAAALVQTIQQYEAQYGEIALY</sequence>
<proteinExistence type="predicted"/>
<reference evidence="2 3" key="1">
    <citation type="submission" date="2020-04" db="EMBL/GenBank/DDBJ databases">
        <authorList>
            <person name="Hitch T.C.A."/>
            <person name="Wylensek D."/>
            <person name="Clavel T."/>
        </authorList>
    </citation>
    <scope>NUCLEOTIDE SEQUENCE [LARGE SCALE GENOMIC DNA]</scope>
    <source>
        <strain evidence="2 3">PG-251-APC-1</strain>
    </source>
</reference>
<gene>
    <name evidence="2" type="ORF">HF854_11275</name>
</gene>
<dbReference type="RefSeq" id="WP_168936375.1">
    <property type="nucleotide sequence ID" value="NZ_JABAFY010000062.1"/>
</dbReference>